<dbReference type="OrthoDB" id="509491at2"/>
<keyword evidence="22" id="KW-1185">Reference proteome</keyword>
<keyword evidence="14" id="KW-0472">Membrane</keyword>
<feature type="domain" description="PAS" evidence="19">
    <location>
        <begin position="712"/>
        <end position="760"/>
    </location>
</feature>
<dbReference type="GO" id="GO:0005886">
    <property type="term" value="C:plasma membrane"/>
    <property type="evidence" value="ECO:0007669"/>
    <property type="project" value="UniProtKB-SubCell"/>
</dbReference>
<keyword evidence="16" id="KW-0175">Coiled coil</keyword>
<dbReference type="Gene3D" id="3.30.450.40">
    <property type="match status" value="1"/>
</dbReference>
<dbReference type="Pfam" id="PF13426">
    <property type="entry name" value="PAS_9"/>
    <property type="match status" value="1"/>
</dbReference>
<feature type="domain" description="PAS" evidence="19">
    <location>
        <begin position="1011"/>
        <end position="1066"/>
    </location>
</feature>
<dbReference type="Pfam" id="PF08448">
    <property type="entry name" value="PAS_4"/>
    <property type="match status" value="1"/>
</dbReference>
<dbReference type="InterPro" id="IPR035965">
    <property type="entry name" value="PAS-like_dom_sf"/>
</dbReference>
<dbReference type="SUPFAM" id="SSF55874">
    <property type="entry name" value="ATPase domain of HSP90 chaperone/DNA topoisomerase II/histidine kinase"/>
    <property type="match status" value="1"/>
</dbReference>
<dbReference type="SMART" id="SM00091">
    <property type="entry name" value="PAS"/>
    <property type="match status" value="7"/>
</dbReference>
<dbReference type="InterPro" id="IPR004358">
    <property type="entry name" value="Sig_transdc_His_kin-like_C"/>
</dbReference>
<dbReference type="InterPro" id="IPR013656">
    <property type="entry name" value="PAS_4"/>
</dbReference>
<dbReference type="CDD" id="cd00082">
    <property type="entry name" value="HisKA"/>
    <property type="match status" value="1"/>
</dbReference>
<dbReference type="PANTHER" id="PTHR43304:SF1">
    <property type="entry name" value="PAC DOMAIN-CONTAINING PROTEIN"/>
    <property type="match status" value="1"/>
</dbReference>
<comment type="subcellular location">
    <subcellularLocation>
        <location evidence="2">Cell inner membrane</location>
        <topology evidence="2">Multi-pass membrane protein</topology>
    </subcellularLocation>
</comment>
<organism evidence="21 22">
    <name type="scientific">Gloeothece citriformis (strain PCC 7424)</name>
    <name type="common">Cyanothece sp. (strain PCC 7424)</name>
    <dbReference type="NCBI Taxonomy" id="65393"/>
    <lineage>
        <taxon>Bacteria</taxon>
        <taxon>Bacillati</taxon>
        <taxon>Cyanobacteriota</taxon>
        <taxon>Cyanophyceae</taxon>
        <taxon>Oscillatoriophycideae</taxon>
        <taxon>Chroococcales</taxon>
        <taxon>Aphanothecaceae</taxon>
        <taxon>Gloeothece</taxon>
        <taxon>Gloeothece citriformis</taxon>
    </lineage>
</organism>
<evidence type="ECO:0000313" key="21">
    <source>
        <dbReference type="EMBL" id="ACK70451.1"/>
    </source>
</evidence>
<dbReference type="PROSITE" id="PS50112">
    <property type="entry name" value="PAS"/>
    <property type="match status" value="7"/>
</dbReference>
<keyword evidence="4" id="KW-1003">Cell membrane</keyword>
<dbReference type="InterPro" id="IPR036890">
    <property type="entry name" value="HATPase_C_sf"/>
</dbReference>
<dbReference type="InterPro" id="IPR003661">
    <property type="entry name" value="HisK_dim/P_dom"/>
</dbReference>
<dbReference type="InterPro" id="IPR011006">
    <property type="entry name" value="CheY-like_superfamily"/>
</dbReference>
<feature type="domain" description="PAS" evidence="19">
    <location>
        <begin position="607"/>
        <end position="651"/>
    </location>
</feature>
<dbReference type="GO" id="GO:0000166">
    <property type="term" value="F:nucleotide binding"/>
    <property type="evidence" value="ECO:0007669"/>
    <property type="project" value="UniProtKB-KW"/>
</dbReference>
<dbReference type="Proteomes" id="UP000002384">
    <property type="component" value="Chromosome"/>
</dbReference>
<protein>
    <recommendedName>
        <fullName evidence="3">histidine kinase</fullName>
        <ecNumber evidence="3">2.7.13.3</ecNumber>
    </recommendedName>
</protein>
<dbReference type="Gene3D" id="2.10.70.100">
    <property type="match status" value="1"/>
</dbReference>
<dbReference type="FunFam" id="1.10.287.130:FF:000001">
    <property type="entry name" value="Two-component sensor histidine kinase"/>
    <property type="match status" value="1"/>
</dbReference>
<dbReference type="InterPro" id="IPR005467">
    <property type="entry name" value="His_kinase_dom"/>
</dbReference>
<feature type="domain" description="PAS" evidence="19">
    <location>
        <begin position="1145"/>
        <end position="1191"/>
    </location>
</feature>
<dbReference type="SUPFAM" id="SSF47384">
    <property type="entry name" value="Homodimeric domain of signal transducing histidine kinase"/>
    <property type="match status" value="1"/>
</dbReference>
<dbReference type="HOGENOM" id="CLU_247950_0_0_3"/>
<feature type="domain" description="PAC" evidence="20">
    <location>
        <begin position="792"/>
        <end position="845"/>
    </location>
</feature>
<dbReference type="eggNOG" id="COG3829">
    <property type="taxonomic scope" value="Bacteria"/>
</dbReference>
<dbReference type="CDD" id="cd00130">
    <property type="entry name" value="PAS"/>
    <property type="match status" value="5"/>
</dbReference>
<evidence type="ECO:0000259" key="20">
    <source>
        <dbReference type="PROSITE" id="PS50113"/>
    </source>
</evidence>
<keyword evidence="9" id="KW-0677">Repeat</keyword>
<dbReference type="PROSITE" id="PS50110">
    <property type="entry name" value="RESPONSE_REGULATORY"/>
    <property type="match status" value="1"/>
</dbReference>
<dbReference type="FunFam" id="3.30.450.20:FF:000099">
    <property type="entry name" value="Sensory box sensor histidine kinase"/>
    <property type="match status" value="1"/>
</dbReference>
<keyword evidence="10" id="KW-0547">Nucleotide-binding</keyword>
<dbReference type="InterPro" id="IPR001789">
    <property type="entry name" value="Sig_transdc_resp-reg_receiver"/>
</dbReference>
<dbReference type="Gene3D" id="3.40.50.2300">
    <property type="match status" value="1"/>
</dbReference>
<dbReference type="eggNOG" id="COG2202">
    <property type="taxonomic scope" value="Bacteria"/>
</dbReference>
<dbReference type="PRINTS" id="PR00344">
    <property type="entry name" value="BCTRLSENSOR"/>
</dbReference>
<dbReference type="Gene3D" id="3.30.450.20">
    <property type="entry name" value="PAS domain"/>
    <property type="match status" value="8"/>
</dbReference>
<dbReference type="InterPro" id="IPR000700">
    <property type="entry name" value="PAS-assoc_C"/>
</dbReference>
<dbReference type="Pfam" id="PF00989">
    <property type="entry name" value="PAS"/>
    <property type="match status" value="3"/>
</dbReference>
<dbReference type="Pfam" id="PF08447">
    <property type="entry name" value="PAS_3"/>
    <property type="match status" value="2"/>
</dbReference>
<evidence type="ECO:0000256" key="8">
    <source>
        <dbReference type="ARBA" id="ARBA00022692"/>
    </source>
</evidence>
<dbReference type="SUPFAM" id="SSF52172">
    <property type="entry name" value="CheY-like"/>
    <property type="match status" value="1"/>
</dbReference>
<evidence type="ECO:0000256" key="7">
    <source>
        <dbReference type="ARBA" id="ARBA00022679"/>
    </source>
</evidence>
<evidence type="ECO:0000256" key="11">
    <source>
        <dbReference type="ARBA" id="ARBA00022777"/>
    </source>
</evidence>
<keyword evidence="7" id="KW-0808">Transferase</keyword>
<evidence type="ECO:0000256" key="1">
    <source>
        <dbReference type="ARBA" id="ARBA00000085"/>
    </source>
</evidence>
<evidence type="ECO:0000259" key="18">
    <source>
        <dbReference type="PROSITE" id="PS50110"/>
    </source>
</evidence>
<dbReference type="RefSeq" id="WP_015954057.1">
    <property type="nucleotide sequence ID" value="NC_011729.1"/>
</dbReference>
<dbReference type="GO" id="GO:0006355">
    <property type="term" value="P:regulation of DNA-templated transcription"/>
    <property type="evidence" value="ECO:0007669"/>
    <property type="project" value="InterPro"/>
</dbReference>
<keyword evidence="5" id="KW-0997">Cell inner membrane</keyword>
<feature type="coiled-coil region" evidence="16">
    <location>
        <begin position="127"/>
        <end position="161"/>
    </location>
</feature>
<dbReference type="InterPro" id="IPR000014">
    <property type="entry name" value="PAS"/>
</dbReference>
<dbReference type="eggNOG" id="COG2203">
    <property type="taxonomic scope" value="Bacteria"/>
</dbReference>
<dbReference type="STRING" id="65393.PCC7424_2021"/>
<evidence type="ECO:0000256" key="12">
    <source>
        <dbReference type="ARBA" id="ARBA00022989"/>
    </source>
</evidence>
<dbReference type="InterPro" id="IPR001610">
    <property type="entry name" value="PAC"/>
</dbReference>
<gene>
    <name evidence="21" type="ordered locus">PCC7424_2021</name>
</gene>
<dbReference type="NCBIfam" id="TIGR00229">
    <property type="entry name" value="sensory_box"/>
    <property type="match status" value="6"/>
</dbReference>
<feature type="domain" description="PAC" evidence="20">
    <location>
        <begin position="554"/>
        <end position="606"/>
    </location>
</feature>
<dbReference type="InterPro" id="IPR003594">
    <property type="entry name" value="HATPase_dom"/>
</dbReference>
<keyword evidence="12" id="KW-1133">Transmembrane helix</keyword>
<evidence type="ECO:0000256" key="14">
    <source>
        <dbReference type="ARBA" id="ARBA00023136"/>
    </source>
</evidence>
<evidence type="ECO:0000256" key="15">
    <source>
        <dbReference type="PROSITE-ProRule" id="PRU00169"/>
    </source>
</evidence>
<dbReference type="KEGG" id="cyc:PCC7424_2021"/>
<keyword evidence="6 15" id="KW-0597">Phosphoprotein</keyword>
<evidence type="ECO:0000256" key="2">
    <source>
        <dbReference type="ARBA" id="ARBA00004429"/>
    </source>
</evidence>
<feature type="domain" description="PAS" evidence="19">
    <location>
        <begin position="360"/>
        <end position="402"/>
    </location>
</feature>
<evidence type="ECO:0000313" key="22">
    <source>
        <dbReference type="Proteomes" id="UP000002384"/>
    </source>
</evidence>
<dbReference type="InterPro" id="IPR013767">
    <property type="entry name" value="PAS_fold"/>
</dbReference>
<feature type="domain" description="PAS" evidence="19">
    <location>
        <begin position="846"/>
        <end position="916"/>
    </location>
</feature>
<comment type="catalytic activity">
    <reaction evidence="1">
        <text>ATP + protein L-histidine = ADP + protein N-phospho-L-histidine.</text>
        <dbReference type="EC" id="2.7.13.3"/>
    </reaction>
</comment>
<dbReference type="FunFam" id="2.10.70.100:FF:000001">
    <property type="entry name" value="Sensory transduction histidine kinase"/>
    <property type="match status" value="1"/>
</dbReference>
<evidence type="ECO:0000256" key="16">
    <source>
        <dbReference type="SAM" id="Coils"/>
    </source>
</evidence>
<dbReference type="SMART" id="SM00448">
    <property type="entry name" value="REC"/>
    <property type="match status" value="1"/>
</dbReference>
<feature type="domain" description="Histidine kinase" evidence="17">
    <location>
        <begin position="1290"/>
        <end position="1510"/>
    </location>
</feature>
<evidence type="ECO:0000259" key="19">
    <source>
        <dbReference type="PROSITE" id="PS50112"/>
    </source>
</evidence>
<dbReference type="InterPro" id="IPR013655">
    <property type="entry name" value="PAS_fold_3"/>
</dbReference>
<proteinExistence type="predicted"/>
<accession>B7KEZ5</accession>
<dbReference type="SMART" id="SM00387">
    <property type="entry name" value="HATPase_c"/>
    <property type="match status" value="1"/>
</dbReference>
<feature type="domain" description="PAC" evidence="20">
    <location>
        <begin position="1085"/>
        <end position="1137"/>
    </location>
</feature>
<dbReference type="CDD" id="cd00075">
    <property type="entry name" value="HATPase"/>
    <property type="match status" value="1"/>
</dbReference>
<dbReference type="InterPro" id="IPR036097">
    <property type="entry name" value="HisK_dim/P_sf"/>
</dbReference>
<dbReference type="Pfam" id="PF00072">
    <property type="entry name" value="Response_reg"/>
    <property type="match status" value="1"/>
</dbReference>
<evidence type="ECO:0000256" key="9">
    <source>
        <dbReference type="ARBA" id="ARBA00022737"/>
    </source>
</evidence>
<dbReference type="Gene3D" id="3.30.565.10">
    <property type="entry name" value="Histidine kinase-like ATPase, C-terminal domain"/>
    <property type="match status" value="1"/>
</dbReference>
<keyword evidence="13" id="KW-0902">Two-component regulatory system</keyword>
<feature type="modified residue" description="4-aspartylphosphate" evidence="15">
    <location>
        <position position="57"/>
    </location>
</feature>
<dbReference type="PROSITE" id="PS50109">
    <property type="entry name" value="HIS_KIN"/>
    <property type="match status" value="1"/>
</dbReference>
<dbReference type="EC" id="2.7.13.3" evidence="3"/>
<dbReference type="Gene3D" id="1.10.287.130">
    <property type="match status" value="1"/>
</dbReference>
<evidence type="ECO:0000256" key="13">
    <source>
        <dbReference type="ARBA" id="ARBA00023012"/>
    </source>
</evidence>
<evidence type="ECO:0000256" key="5">
    <source>
        <dbReference type="ARBA" id="ARBA00022519"/>
    </source>
</evidence>
<dbReference type="Pfam" id="PF00512">
    <property type="entry name" value="HisKA"/>
    <property type="match status" value="1"/>
</dbReference>
<keyword evidence="11 21" id="KW-0418">Kinase</keyword>
<evidence type="ECO:0000256" key="4">
    <source>
        <dbReference type="ARBA" id="ARBA00022475"/>
    </source>
</evidence>
<feature type="domain" description="PAC" evidence="20">
    <location>
        <begin position="1214"/>
        <end position="1272"/>
    </location>
</feature>
<evidence type="ECO:0000256" key="3">
    <source>
        <dbReference type="ARBA" id="ARBA00012438"/>
    </source>
</evidence>
<evidence type="ECO:0000259" key="17">
    <source>
        <dbReference type="PROSITE" id="PS50109"/>
    </source>
</evidence>
<dbReference type="SUPFAM" id="SSF55785">
    <property type="entry name" value="PYP-like sensor domain (PAS domain)"/>
    <property type="match status" value="7"/>
</dbReference>
<reference evidence="22" key="1">
    <citation type="journal article" date="2011" name="MBio">
        <title>Novel metabolic attributes of the genus Cyanothece, comprising a group of unicellular nitrogen-fixing Cyanobacteria.</title>
        <authorList>
            <person name="Bandyopadhyay A."/>
            <person name="Elvitigala T."/>
            <person name="Welsh E."/>
            <person name="Stockel J."/>
            <person name="Liberton M."/>
            <person name="Min H."/>
            <person name="Sherman L.A."/>
            <person name="Pakrasi H.B."/>
        </authorList>
    </citation>
    <scope>NUCLEOTIDE SEQUENCE [LARGE SCALE GENOMIC DNA]</scope>
    <source>
        <strain evidence="22">PCC 7424</strain>
    </source>
</reference>
<dbReference type="PROSITE" id="PS50113">
    <property type="entry name" value="PAC"/>
    <property type="match status" value="5"/>
</dbReference>
<dbReference type="Pfam" id="PF02518">
    <property type="entry name" value="HATPase_c"/>
    <property type="match status" value="1"/>
</dbReference>
<evidence type="ECO:0000256" key="6">
    <source>
        <dbReference type="ARBA" id="ARBA00022553"/>
    </source>
</evidence>
<dbReference type="GO" id="GO:0000155">
    <property type="term" value="F:phosphorelay sensor kinase activity"/>
    <property type="evidence" value="ECO:0007669"/>
    <property type="project" value="InterPro"/>
</dbReference>
<sequence>MEQPEKATILMVDDQPNNLKILSDILHILDQTIIGVSSSQEAIEYIDHQEFAVIILDVNMPGMNGFQLAEYIRGQPRIQNTPIMFLTGTEMSDISYFQGYELGAVDYLIKPIYPKIFRSKVSVFVEIFRQKQELKHKLEEIAQANQKLENQIVKYKKAQSHLGYLAKNLENLVEQRTLELQTTNFNLSDEIKQRQRMETVLRTMAVEFSKTSAEAFFQSLVQYLVKAEEIDYAFICELNDFYGDETQGKAFFTDGVSVQTIEYNLIDTPCLETLKSHFCIYPNQVQKYFPKDRFLPQFKVDSYAGMLLTNSQGKPLGILGVMGRQPMTDLKFTEEVLRIFAVRAAAELERQYNEKALRESEQFYRLILSNISDAVLITDEQGNFTYICPNIKHIFGYSCQEIENMKSIDQLFGQNLFKITQLEESGEIINIEREILDKLGNTHVILINIKQIYIKEKNFLFTCRDITERKQAEASLRDSQVRLAKAQQIAHLGNCDWNLITHEFYWSEETYRIFGLESQELHLTEKTFFDCLHPNDREFVIQQFKQALSNRESYNINYRIIRPDQTIRIIQNQGNIILDSQGNPIQMIGTIQDITESKLMEDHLKESEEKLRHIVTTTADGIIVMNHSGYIYFVNPAAESFFGLKADEFSGYEWNFSINHDSTELAIEHPNNKLLFLEVKIVETLWDGEPVYLISLRDITQRKQAEEALKVSEKRYRDLINNLHAGVIVYRADKSILLSNPKANELLEISLEQMLGKTAIDPDWYFLREDGTKMPVEEYPVNIVISTRYPLKNYVVGVHRPRSKTIIWLLINAFGEFNSCKQLNQVIVTFVDITEFKQAQEALQDSKRRYVTLAQASPVGIFRTDIQGNCIYVNQRWQAIAGLTWQKALGKGWSQAIHPQDQNRVLEQWEQALETNSPFQAEYRFQRPDGIVTWVYGQAVAETNDQGKLEGFLGTITDISDRKQAEVKLQKLNDELEQKVEVRTRHLQQANQHLRQEILERQQAEEALHKSEAQLRSMFENAAIGIAFVDLEGKPFKSNPALEKFLGYRSSELAQMSFTEFTYPEDIMTDLLLYQDLFTSNKNSYQMEKRYIRKDGQGVWGHLTVSLVRNTQGKPQFAIAMVEDISDAKQSEIERILAQEALKENQIFLRNVIDTVPNLIFVKNRQGQYTLANQAMAMAYGTTVEELEGKSDADFHIIPAEVTQVQIDEEEVMNSLESLLIPEQPLTLANGEIRYFQTIKTPLISPDGKAHYILGVATDITEHKQIQQKIEKALIKEKELNQLKTQFIDVVSHEFRTPLTSILGYAELLERHSDKLSEQKKNNYLHKIRIAGQRLSDLIEDVLCISRAESGKLQLNPHPLNLEVFCQDLIEEIQIGIGKNHEMIFTRQPDSFNSLNGILLDEKLLRHILSNLLSNALKYSSLGSRVELSLYYKNEQVIFEISDQGIGIPAEAHPKLFDSFYRASNVGNIPGTGLGLHIVYKYVTLHGGTIDFSSKISVGTTFRVKIPISETLCKLP</sequence>
<dbReference type="InterPro" id="IPR052162">
    <property type="entry name" value="Sensor_kinase/Photoreceptor"/>
</dbReference>
<dbReference type="eggNOG" id="COG3437">
    <property type="taxonomic scope" value="Bacteria"/>
</dbReference>
<dbReference type="EMBL" id="CP001291">
    <property type="protein sequence ID" value="ACK70451.1"/>
    <property type="molecule type" value="Genomic_DNA"/>
</dbReference>
<dbReference type="eggNOG" id="COG2205">
    <property type="taxonomic scope" value="Bacteria"/>
</dbReference>
<feature type="coiled-coil region" evidence="16">
    <location>
        <begin position="962"/>
        <end position="1021"/>
    </location>
</feature>
<dbReference type="InterPro" id="IPR029016">
    <property type="entry name" value="GAF-like_dom_sf"/>
</dbReference>
<dbReference type="SMART" id="SM00086">
    <property type="entry name" value="PAC"/>
    <property type="match status" value="7"/>
</dbReference>
<dbReference type="SMART" id="SM00388">
    <property type="entry name" value="HisKA"/>
    <property type="match status" value="1"/>
</dbReference>
<feature type="domain" description="Response regulatory" evidence="18">
    <location>
        <begin position="8"/>
        <end position="125"/>
    </location>
</feature>
<feature type="domain" description="PAS" evidence="19">
    <location>
        <begin position="505"/>
        <end position="551"/>
    </location>
</feature>
<dbReference type="SUPFAM" id="SSF55781">
    <property type="entry name" value="GAF domain-like"/>
    <property type="match status" value="1"/>
</dbReference>
<dbReference type="PANTHER" id="PTHR43304">
    <property type="entry name" value="PHYTOCHROME-LIKE PROTEIN CPH1"/>
    <property type="match status" value="1"/>
</dbReference>
<evidence type="ECO:0000256" key="10">
    <source>
        <dbReference type="ARBA" id="ARBA00022741"/>
    </source>
</evidence>
<feature type="domain" description="PAC" evidence="20">
    <location>
        <begin position="919"/>
        <end position="971"/>
    </location>
</feature>
<name>B7KEZ5_GLOC7</name>
<keyword evidence="8" id="KW-0812">Transmembrane</keyword>